<dbReference type="Proteomes" id="UP000830395">
    <property type="component" value="Chromosome 9"/>
</dbReference>
<organism evidence="1 2">
    <name type="scientific">Pangasius djambal</name>
    <dbReference type="NCBI Taxonomy" id="1691987"/>
    <lineage>
        <taxon>Eukaryota</taxon>
        <taxon>Metazoa</taxon>
        <taxon>Chordata</taxon>
        <taxon>Craniata</taxon>
        <taxon>Vertebrata</taxon>
        <taxon>Euteleostomi</taxon>
        <taxon>Actinopterygii</taxon>
        <taxon>Neopterygii</taxon>
        <taxon>Teleostei</taxon>
        <taxon>Ostariophysi</taxon>
        <taxon>Siluriformes</taxon>
        <taxon>Pangasiidae</taxon>
        <taxon>Pangasius</taxon>
    </lineage>
</organism>
<dbReference type="EMBL" id="CM040983">
    <property type="protein sequence ID" value="MCJ8736352.1"/>
    <property type="molecule type" value="Genomic_DNA"/>
</dbReference>
<protein>
    <submittedName>
        <fullName evidence="1">Uncharacterized protein</fullName>
    </submittedName>
</protein>
<comment type="caution">
    <text evidence="1">The sequence shown here is derived from an EMBL/GenBank/DDBJ whole genome shotgun (WGS) entry which is preliminary data.</text>
</comment>
<proteinExistence type="predicted"/>
<evidence type="ECO:0000313" key="1">
    <source>
        <dbReference type="EMBL" id="MCJ8736352.1"/>
    </source>
</evidence>
<gene>
    <name evidence="1" type="ORF">PDJAM_G00258480</name>
</gene>
<evidence type="ECO:0000313" key="2">
    <source>
        <dbReference type="Proteomes" id="UP000830395"/>
    </source>
</evidence>
<name>A0ACC5YL85_9TELE</name>
<keyword evidence="2" id="KW-1185">Reference proteome</keyword>
<accession>A0ACC5YL85</accession>
<sequence length="334" mass="38675">MLGCSITDEGCAALASALRSNSSSHLRELDLNDNNPGESGVKLLSDLLKDPHSKLETLHGYAPQVGCELEEKERFWSELDEVIESIPTGERVVTGADFNGHVGEGNTGDEEVMGKFGVKERNLERQMVVDFAKRMDMAVVNTYYQKREEHRVTYKSGGRGTQVVLPDDWETTAEVIRVTGRKVLGVSSGRRKEDKETWWWNEGVQDSIQRKRLAKKKWDMDRTKENRQEYKELQRRVKREVAKARQEAYDELYTRLDTREGQKDLYRLARQRDRDGKDVQQVRVIKDRDGRVLTSVESVQRRWKEYFEELTNEKNERGGKKKSRRGDLCGTESR</sequence>
<reference evidence="1" key="1">
    <citation type="submission" date="2020-02" db="EMBL/GenBank/DDBJ databases">
        <title>Genome sequencing of the panga catfish, Pangasius djambal.</title>
        <authorList>
            <person name="Wen M."/>
            <person name="Zahm M."/>
            <person name="Roques C."/>
            <person name="Cabau C."/>
            <person name="Klopp C."/>
            <person name="Donnadieu C."/>
            <person name="Jouanno E."/>
            <person name="Avarre J.-C."/>
            <person name="Campet M."/>
            <person name="Ha T."/>
            <person name="Dugue R."/>
            <person name="Lampietro C."/>
            <person name="Louis A."/>
            <person name="Herpin A."/>
            <person name="Echchiki A."/>
            <person name="Berthelot C."/>
            <person name="Parey E."/>
            <person name="Roest-Crollius H."/>
            <person name="Braasch I."/>
            <person name="Postlethwait J.H."/>
            <person name="Bobe J."/>
            <person name="Montfort J."/>
            <person name="Bouchez O."/>
            <person name="Begum T."/>
            <person name="Schartl M."/>
            <person name="Gustiano R."/>
            <person name="Guiguen Y."/>
        </authorList>
    </citation>
    <scope>NUCLEOTIDE SEQUENCE</scope>
    <source>
        <strain evidence="1">Pdj_M5554</strain>
    </source>
</reference>